<evidence type="ECO:0000256" key="1">
    <source>
        <dbReference type="ARBA" id="ARBA00004123"/>
    </source>
</evidence>
<evidence type="ECO:0000259" key="7">
    <source>
        <dbReference type="PROSITE" id="PS50048"/>
    </source>
</evidence>
<dbReference type="Gene3D" id="4.10.240.10">
    <property type="entry name" value="Zn(2)-C6 fungal-type DNA-binding domain"/>
    <property type="match status" value="1"/>
</dbReference>
<feature type="region of interest" description="Disordered" evidence="6">
    <location>
        <begin position="42"/>
        <end position="86"/>
    </location>
</feature>
<dbReference type="InterPro" id="IPR051711">
    <property type="entry name" value="Stress_Response_Reg"/>
</dbReference>
<feature type="domain" description="Zn(2)-C6 fungal-type" evidence="7">
    <location>
        <begin position="10"/>
        <end position="40"/>
    </location>
</feature>
<dbReference type="PANTHER" id="PTHR47540:SF2">
    <property type="entry name" value="ZN(II)2CYS6 TRANSCRIPTION FACTOR (EUROFUNG)"/>
    <property type="match status" value="1"/>
</dbReference>
<dbReference type="EMBL" id="JH717853">
    <property type="protein sequence ID" value="EWY79891.1"/>
    <property type="molecule type" value="Genomic_DNA"/>
</dbReference>
<dbReference type="PROSITE" id="PS00463">
    <property type="entry name" value="ZN2_CY6_FUNGAL_1"/>
    <property type="match status" value="1"/>
</dbReference>
<dbReference type="GO" id="GO:0005634">
    <property type="term" value="C:nucleus"/>
    <property type="evidence" value="ECO:0007669"/>
    <property type="project" value="UniProtKB-SubCell"/>
</dbReference>
<dbReference type="CDD" id="cd00067">
    <property type="entry name" value="GAL4"/>
    <property type="match status" value="1"/>
</dbReference>
<dbReference type="PROSITE" id="PS50048">
    <property type="entry name" value="ZN2_CY6_FUNGAL_2"/>
    <property type="match status" value="1"/>
</dbReference>
<dbReference type="Pfam" id="PF00172">
    <property type="entry name" value="Zn_clus"/>
    <property type="match status" value="1"/>
</dbReference>
<dbReference type="GO" id="GO:0043565">
    <property type="term" value="F:sequence-specific DNA binding"/>
    <property type="evidence" value="ECO:0007669"/>
    <property type="project" value="TreeGrafter"/>
</dbReference>
<name>W9HI81_FUSOX</name>
<dbReference type="AlphaFoldDB" id="W9HI81"/>
<proteinExistence type="predicted"/>
<dbReference type="HOGENOM" id="CLU_655593_0_0_1"/>
<organism evidence="8 9">
    <name type="scientific">Fusarium oxysporum NRRL 32931</name>
    <dbReference type="NCBI Taxonomy" id="660029"/>
    <lineage>
        <taxon>Eukaryota</taxon>
        <taxon>Fungi</taxon>
        <taxon>Dikarya</taxon>
        <taxon>Ascomycota</taxon>
        <taxon>Pezizomycotina</taxon>
        <taxon>Sordariomycetes</taxon>
        <taxon>Hypocreomycetidae</taxon>
        <taxon>Hypocreales</taxon>
        <taxon>Nectriaceae</taxon>
        <taxon>Fusarium</taxon>
        <taxon>Fusarium oxysporum species complex</taxon>
    </lineage>
</organism>
<dbReference type="GO" id="GO:0045944">
    <property type="term" value="P:positive regulation of transcription by RNA polymerase II"/>
    <property type="evidence" value="ECO:0007669"/>
    <property type="project" value="TreeGrafter"/>
</dbReference>
<accession>W9HI81</accession>
<keyword evidence="2" id="KW-0805">Transcription regulation</keyword>
<dbReference type="SMART" id="SM00066">
    <property type="entry name" value="GAL4"/>
    <property type="match status" value="1"/>
</dbReference>
<gene>
    <name evidence="8" type="ORF">FOYG_16956</name>
</gene>
<evidence type="ECO:0000256" key="5">
    <source>
        <dbReference type="ARBA" id="ARBA00023242"/>
    </source>
</evidence>
<dbReference type="Proteomes" id="UP000030753">
    <property type="component" value="Unassembled WGS sequence"/>
</dbReference>
<keyword evidence="3" id="KW-0238">DNA-binding</keyword>
<evidence type="ECO:0000256" key="4">
    <source>
        <dbReference type="ARBA" id="ARBA00023163"/>
    </source>
</evidence>
<dbReference type="SUPFAM" id="SSF57701">
    <property type="entry name" value="Zn2/Cys6 DNA-binding domain"/>
    <property type="match status" value="1"/>
</dbReference>
<dbReference type="InterPro" id="IPR001138">
    <property type="entry name" value="Zn2Cys6_DnaBD"/>
</dbReference>
<dbReference type="PANTHER" id="PTHR47540">
    <property type="entry name" value="THIAMINE REPRESSIBLE GENES REGULATORY PROTEIN THI5"/>
    <property type="match status" value="1"/>
</dbReference>
<keyword evidence="4" id="KW-0804">Transcription</keyword>
<evidence type="ECO:0000313" key="9">
    <source>
        <dbReference type="Proteomes" id="UP000030753"/>
    </source>
</evidence>
<reference evidence="8 9" key="1">
    <citation type="submission" date="2011-06" db="EMBL/GenBank/DDBJ databases">
        <title>The Genome Sequence of Fusarium oxysporum FOSC 3-a.</title>
        <authorList>
            <consortium name="The Broad Institute Genome Sequencing Platform"/>
            <person name="Ma L.-J."/>
            <person name="Gale L.R."/>
            <person name="Schwartz D.C."/>
            <person name="Zhou S."/>
            <person name="Corby-Kistler H."/>
            <person name="Young S.K."/>
            <person name="Zeng Q."/>
            <person name="Gargeya S."/>
            <person name="Fitzgerald M."/>
            <person name="Haas B."/>
            <person name="Abouelleil A."/>
            <person name="Alvarado L."/>
            <person name="Arachchi H.M."/>
            <person name="Berlin A."/>
            <person name="Brown A."/>
            <person name="Chapman S.B."/>
            <person name="Chen Z."/>
            <person name="Dunbar C."/>
            <person name="Freedman E."/>
            <person name="Gearin G."/>
            <person name="Gellesch M."/>
            <person name="Goldberg J."/>
            <person name="Griggs A."/>
            <person name="Gujja S."/>
            <person name="Heiman D."/>
            <person name="Howarth C."/>
            <person name="Larson L."/>
            <person name="Lui A."/>
            <person name="MacDonald P.J.P."/>
            <person name="Mehta T."/>
            <person name="Montmayeur A."/>
            <person name="Murphy C."/>
            <person name="Neiman D."/>
            <person name="Pearson M."/>
            <person name="Priest M."/>
            <person name="Roberts A."/>
            <person name="Saif S."/>
            <person name="Shea T."/>
            <person name="Shenoy N."/>
            <person name="Sisk P."/>
            <person name="Stolte C."/>
            <person name="Sykes S."/>
            <person name="Wortman J."/>
            <person name="Nusbaum C."/>
            <person name="Birren B."/>
        </authorList>
    </citation>
    <scope>NUCLEOTIDE SEQUENCE [LARGE SCALE GENOMIC DNA]</scope>
    <source>
        <strain evidence="9">FOSC 3-a</strain>
    </source>
</reference>
<sequence>MDIHKKRRNACDPCRKRKIKCSGDQPICCHCGRLGLQCAYSQAKRNGRPRRRPSTTVTSPSRNGNTDRPFNAPPVPGTSSSGTVGLDNLITSHHETATQTFPSSRPLDGSPFSAPSTVAALNSAGTFLMPMNADGPGADNPALDWPHWFDVPCMLQHPPLAPQVESTEDALHPPLGLDLTHGCDCFQAISRYFTSVDGSSSGLGRFTSLREAITLSDRVLLCPVCFNLHRGEACISKNIVLLGALMSDVAMSYSRITYRLFEETFKPNHDKSRVGIVLGQQESPESLISMSLDAKSYWILVKSALMEDLARLSDLCAAFETRQLKAHDLGHEQCVAGSPCTSRQAGVPSAISDYVKTCPRNIDPRKTFSCFRTVNQVFSAVREAQSVVNTCDAV</sequence>
<evidence type="ECO:0000256" key="2">
    <source>
        <dbReference type="ARBA" id="ARBA00023015"/>
    </source>
</evidence>
<protein>
    <recommendedName>
        <fullName evidence="7">Zn(2)-C6 fungal-type domain-containing protein</fullName>
    </recommendedName>
</protein>
<evidence type="ECO:0000256" key="6">
    <source>
        <dbReference type="SAM" id="MobiDB-lite"/>
    </source>
</evidence>
<keyword evidence="5" id="KW-0539">Nucleus</keyword>
<dbReference type="GO" id="GO:0000981">
    <property type="term" value="F:DNA-binding transcription factor activity, RNA polymerase II-specific"/>
    <property type="evidence" value="ECO:0007669"/>
    <property type="project" value="InterPro"/>
</dbReference>
<evidence type="ECO:0000256" key="3">
    <source>
        <dbReference type="ARBA" id="ARBA00023125"/>
    </source>
</evidence>
<evidence type="ECO:0000313" key="8">
    <source>
        <dbReference type="EMBL" id="EWY79891.1"/>
    </source>
</evidence>
<comment type="subcellular location">
    <subcellularLocation>
        <location evidence="1">Nucleus</location>
    </subcellularLocation>
</comment>
<dbReference type="InterPro" id="IPR036864">
    <property type="entry name" value="Zn2-C6_fun-type_DNA-bd_sf"/>
</dbReference>
<dbReference type="GO" id="GO:0008270">
    <property type="term" value="F:zinc ion binding"/>
    <property type="evidence" value="ECO:0007669"/>
    <property type="project" value="InterPro"/>
</dbReference>